<dbReference type="Gene3D" id="3.30.428.10">
    <property type="entry name" value="HIT-like"/>
    <property type="match status" value="1"/>
</dbReference>
<dbReference type="InterPro" id="IPR026026">
    <property type="entry name" value="HIT_Hint"/>
</dbReference>
<dbReference type="PROSITE" id="PS51084">
    <property type="entry name" value="HIT_2"/>
    <property type="match status" value="1"/>
</dbReference>
<dbReference type="Pfam" id="PF01230">
    <property type="entry name" value="HIT"/>
    <property type="match status" value="1"/>
</dbReference>
<dbReference type="PANTHER" id="PTHR42997:SF1">
    <property type="entry name" value="AP-4-A PHOSPHORYLASE"/>
    <property type="match status" value="1"/>
</dbReference>
<dbReference type="RefSeq" id="WP_353439388.1">
    <property type="nucleotide sequence ID" value="NZ_CP099959.1"/>
</dbReference>
<dbReference type="EMBL" id="CP099959">
    <property type="protein sequence ID" value="XCC58211.1"/>
    <property type="molecule type" value="Genomic_DNA"/>
</dbReference>
<evidence type="ECO:0000256" key="1">
    <source>
        <dbReference type="PROSITE-ProRule" id="PRU00464"/>
    </source>
</evidence>
<dbReference type="PANTHER" id="PTHR42997">
    <property type="entry name" value="HIT FAMILY HYDROLASE"/>
    <property type="match status" value="1"/>
</dbReference>
<dbReference type="GO" id="GO:0003824">
    <property type="term" value="F:catalytic activity"/>
    <property type="evidence" value="ECO:0007669"/>
    <property type="project" value="InterPro"/>
</dbReference>
<dbReference type="PIRSF" id="PIRSF000714">
    <property type="entry name" value="HIT"/>
    <property type="match status" value="1"/>
</dbReference>
<feature type="domain" description="HIT" evidence="2">
    <location>
        <begin position="3"/>
        <end position="104"/>
    </location>
</feature>
<reference evidence="3" key="1">
    <citation type="submission" date="2022-06" db="EMBL/GenBank/DDBJ databases">
        <title>New Polynucleobacter species.</title>
        <authorList>
            <person name="Hahn M.W."/>
        </authorList>
    </citation>
    <scope>NUCLEOTIDE SEQUENCE</scope>
    <source>
        <strain evidence="3">UK-FUSCHL-C3</strain>
    </source>
</reference>
<evidence type="ECO:0000259" key="2">
    <source>
        <dbReference type="PROSITE" id="PS51084"/>
    </source>
</evidence>
<dbReference type="InterPro" id="IPR036265">
    <property type="entry name" value="HIT-like_sf"/>
</dbReference>
<proteinExistence type="predicted"/>
<gene>
    <name evidence="3" type="ORF">NKE59_02675</name>
</gene>
<feature type="short sequence motif" description="Histidine triad motif" evidence="1">
    <location>
        <begin position="89"/>
        <end position="93"/>
    </location>
</feature>
<dbReference type="SUPFAM" id="SSF54197">
    <property type="entry name" value="HIT-like"/>
    <property type="match status" value="1"/>
</dbReference>
<dbReference type="InterPro" id="IPR011146">
    <property type="entry name" value="HIT-like"/>
</dbReference>
<name>A0AAU8A495_9BURK</name>
<sequence>MSTNCILCKEDGGQLIWRGDDARVVLIDDPDLPGYCRIIWNRHVAEMSDLSQVEREILMALVDVTEFAIRRVMHPQKINIASLGNQVPHLHWHVIPRFVDDPFFPGSIWSSKQRELSDTTRKARREAAKSLPDAIRSGIADLA</sequence>
<protein>
    <submittedName>
        <fullName evidence="3">HIT family protein</fullName>
    </submittedName>
</protein>
<evidence type="ECO:0000313" key="3">
    <source>
        <dbReference type="EMBL" id="XCC58211.1"/>
    </source>
</evidence>
<dbReference type="AlphaFoldDB" id="A0AAU8A495"/>
<accession>A0AAU8A495</accession>
<organism evidence="3">
    <name type="scientific">Polynucleobacter sp. UK-FUSCHL-C3</name>
    <dbReference type="NCBI Taxonomy" id="2955208"/>
    <lineage>
        <taxon>Bacteria</taxon>
        <taxon>Pseudomonadati</taxon>
        <taxon>Pseudomonadota</taxon>
        <taxon>Betaproteobacteria</taxon>
        <taxon>Burkholderiales</taxon>
        <taxon>Burkholderiaceae</taxon>
        <taxon>Polynucleobacter</taxon>
    </lineage>
</organism>
<dbReference type="InterPro" id="IPR052908">
    <property type="entry name" value="AP-4-A_phosphorylase"/>
</dbReference>